<evidence type="ECO:0000313" key="2">
    <source>
        <dbReference type="Proteomes" id="UP000799755"/>
    </source>
</evidence>
<keyword evidence="2" id="KW-1185">Reference proteome</keyword>
<gene>
    <name evidence="1" type="ORF">BDR25DRAFT_4673</name>
</gene>
<dbReference type="Proteomes" id="UP000799755">
    <property type="component" value="Unassembled WGS sequence"/>
</dbReference>
<proteinExistence type="predicted"/>
<name>A0ACB6RGK9_9PLEO</name>
<dbReference type="EMBL" id="MU003492">
    <property type="protein sequence ID" value="KAF2477865.1"/>
    <property type="molecule type" value="Genomic_DNA"/>
</dbReference>
<comment type="caution">
    <text evidence="1">The sequence shown here is derived from an EMBL/GenBank/DDBJ whole genome shotgun (WGS) entry which is preliminary data.</text>
</comment>
<reference evidence="1" key="1">
    <citation type="journal article" date="2020" name="Stud. Mycol.">
        <title>101 Dothideomycetes genomes: a test case for predicting lifestyles and emergence of pathogens.</title>
        <authorList>
            <person name="Haridas S."/>
            <person name="Albert R."/>
            <person name="Binder M."/>
            <person name="Bloem J."/>
            <person name="Labutti K."/>
            <person name="Salamov A."/>
            <person name="Andreopoulos B."/>
            <person name="Baker S."/>
            <person name="Barry K."/>
            <person name="Bills G."/>
            <person name="Bluhm B."/>
            <person name="Cannon C."/>
            <person name="Castanera R."/>
            <person name="Culley D."/>
            <person name="Daum C."/>
            <person name="Ezra D."/>
            <person name="Gonzalez J."/>
            <person name="Henrissat B."/>
            <person name="Kuo A."/>
            <person name="Liang C."/>
            <person name="Lipzen A."/>
            <person name="Lutzoni F."/>
            <person name="Magnuson J."/>
            <person name="Mondo S."/>
            <person name="Nolan M."/>
            <person name="Ohm R."/>
            <person name="Pangilinan J."/>
            <person name="Park H.-J."/>
            <person name="Ramirez L."/>
            <person name="Alfaro M."/>
            <person name="Sun H."/>
            <person name="Tritt A."/>
            <person name="Yoshinaga Y."/>
            <person name="Zwiers L.-H."/>
            <person name="Turgeon B."/>
            <person name="Goodwin S."/>
            <person name="Spatafora J."/>
            <person name="Crous P."/>
            <person name="Grigoriev I."/>
        </authorList>
    </citation>
    <scope>NUCLEOTIDE SEQUENCE</scope>
    <source>
        <strain evidence="1">ATCC 200398</strain>
    </source>
</reference>
<sequence length="65" mass="7559">MSPLPFTPLLLNYRGRRYHARKQVLDEKYLDRVAVFRFFMKCTECGGEIAFKTDPALNEGGYVVE</sequence>
<organism evidence="1 2">
    <name type="scientific">Lindgomyces ingoldianus</name>
    <dbReference type="NCBI Taxonomy" id="673940"/>
    <lineage>
        <taxon>Eukaryota</taxon>
        <taxon>Fungi</taxon>
        <taxon>Dikarya</taxon>
        <taxon>Ascomycota</taxon>
        <taxon>Pezizomycotina</taxon>
        <taxon>Dothideomycetes</taxon>
        <taxon>Pleosporomycetidae</taxon>
        <taxon>Pleosporales</taxon>
        <taxon>Lindgomycetaceae</taxon>
        <taxon>Lindgomyces</taxon>
    </lineage>
</organism>
<protein>
    <submittedName>
        <fullName evidence="1">Uncharacterized protein</fullName>
    </submittedName>
</protein>
<accession>A0ACB6RGK9</accession>
<evidence type="ECO:0000313" key="1">
    <source>
        <dbReference type="EMBL" id="KAF2477865.1"/>
    </source>
</evidence>